<dbReference type="OrthoDB" id="4222986at2"/>
<reference evidence="1 2" key="1">
    <citation type="journal article" date="2015" name="Stand. Genomic Sci.">
        <title>Genomic Encyclopedia of Bacterial and Archaeal Type Strains, Phase III: the genomes of soil and plant-associated and newly described type strains.</title>
        <authorList>
            <person name="Whitman W.B."/>
            <person name="Woyke T."/>
            <person name="Klenk H.P."/>
            <person name="Zhou Y."/>
            <person name="Lilburn T.G."/>
            <person name="Beck B.J."/>
            <person name="De Vos P."/>
            <person name="Vandamme P."/>
            <person name="Eisen J.A."/>
            <person name="Garrity G."/>
            <person name="Hugenholtz P."/>
            <person name="Kyrpides N.C."/>
        </authorList>
    </citation>
    <scope>NUCLEOTIDE SEQUENCE [LARGE SCALE GENOMIC DNA]</scope>
    <source>
        <strain evidence="1 2">CGMCC 1.2546</strain>
    </source>
</reference>
<evidence type="ECO:0000313" key="1">
    <source>
        <dbReference type="EMBL" id="TWI33093.1"/>
    </source>
</evidence>
<accession>A0A562NLU1</accession>
<organism evidence="1 2">
    <name type="scientific">Mesorhizobium tianshanense</name>
    <dbReference type="NCBI Taxonomy" id="39844"/>
    <lineage>
        <taxon>Bacteria</taxon>
        <taxon>Pseudomonadati</taxon>
        <taxon>Pseudomonadota</taxon>
        <taxon>Alphaproteobacteria</taxon>
        <taxon>Hyphomicrobiales</taxon>
        <taxon>Phyllobacteriaceae</taxon>
        <taxon>Mesorhizobium</taxon>
    </lineage>
</organism>
<gene>
    <name evidence="1" type="ORF">IQ26_04093</name>
</gene>
<protein>
    <submittedName>
        <fullName evidence="1">Uncharacterized protein</fullName>
    </submittedName>
</protein>
<evidence type="ECO:0000313" key="2">
    <source>
        <dbReference type="Proteomes" id="UP000317122"/>
    </source>
</evidence>
<keyword evidence="2" id="KW-1185">Reference proteome</keyword>
<dbReference type="AlphaFoldDB" id="A0A562NLU1"/>
<name>A0A562NLU1_9HYPH</name>
<dbReference type="RefSeq" id="WP_156090941.1">
    <property type="nucleotide sequence ID" value="NZ_BSPF01000004.1"/>
</dbReference>
<proteinExistence type="predicted"/>
<comment type="caution">
    <text evidence="1">The sequence shown here is derived from an EMBL/GenBank/DDBJ whole genome shotgun (WGS) entry which is preliminary data.</text>
</comment>
<dbReference type="Proteomes" id="UP000317122">
    <property type="component" value="Unassembled WGS sequence"/>
</dbReference>
<sequence length="53" mass="5935">MDDNDAERARSLIKDVEFFNVDSGHGFHVEKPGGFNRIMLRVGSGLSGQQSRR</sequence>
<dbReference type="EMBL" id="VLKT01000026">
    <property type="protein sequence ID" value="TWI33093.1"/>
    <property type="molecule type" value="Genomic_DNA"/>
</dbReference>